<accession>A0A1F8H2G9</accession>
<dbReference type="AlphaFoldDB" id="A0A1F8H2G9"/>
<reference evidence="1 2" key="1">
    <citation type="journal article" date="2016" name="Nat. Commun.">
        <title>Thousands of microbial genomes shed light on interconnected biogeochemical processes in an aquifer system.</title>
        <authorList>
            <person name="Anantharaman K."/>
            <person name="Brown C.T."/>
            <person name="Hug L.A."/>
            <person name="Sharon I."/>
            <person name="Castelle C.J."/>
            <person name="Probst A.J."/>
            <person name="Thomas B.C."/>
            <person name="Singh A."/>
            <person name="Wilkins M.J."/>
            <person name="Karaoz U."/>
            <person name="Brodie E.L."/>
            <person name="Williams K.H."/>
            <person name="Hubbard S.S."/>
            <person name="Banfield J.F."/>
        </authorList>
    </citation>
    <scope>NUCLEOTIDE SEQUENCE [LARGE SCALE GENOMIC DNA]</scope>
</reference>
<dbReference type="Proteomes" id="UP000177609">
    <property type="component" value="Unassembled WGS sequence"/>
</dbReference>
<gene>
    <name evidence="1" type="ORF">A3J01_00740</name>
</gene>
<organism evidence="1 2">
    <name type="scientific">Candidatus Yanofskybacteria bacterium RIFCSPLOWO2_02_FULL_45_18</name>
    <dbReference type="NCBI Taxonomy" id="1802707"/>
    <lineage>
        <taxon>Bacteria</taxon>
        <taxon>Candidatus Yanofskyibacteriota</taxon>
    </lineage>
</organism>
<comment type="caution">
    <text evidence="1">The sequence shown here is derived from an EMBL/GenBank/DDBJ whole genome shotgun (WGS) entry which is preliminary data.</text>
</comment>
<name>A0A1F8H2G9_9BACT</name>
<dbReference type="EMBL" id="MGKV01000018">
    <property type="protein sequence ID" value="OGN31832.1"/>
    <property type="molecule type" value="Genomic_DNA"/>
</dbReference>
<evidence type="ECO:0000313" key="2">
    <source>
        <dbReference type="Proteomes" id="UP000177609"/>
    </source>
</evidence>
<sequence>MIGVREDVLYIPYHPKKMTAGEWCKLTHAEITCIINPPDYKDLSCTTGDGPPWDRIPGKAYLRDKMRKEFEVKKLIPSYFFNYSN</sequence>
<evidence type="ECO:0000313" key="1">
    <source>
        <dbReference type="EMBL" id="OGN31832.1"/>
    </source>
</evidence>
<proteinExistence type="predicted"/>
<protein>
    <submittedName>
        <fullName evidence="1">Uncharacterized protein</fullName>
    </submittedName>
</protein>